<dbReference type="PANTHER" id="PTHR43335:SF4">
    <property type="entry name" value="ABC TRANSPORTER, ATP-BINDING PROTEIN"/>
    <property type="match status" value="1"/>
</dbReference>
<keyword evidence="4 6" id="KW-0067">ATP-binding</keyword>
<dbReference type="InterPro" id="IPR003593">
    <property type="entry name" value="AAA+_ATPase"/>
</dbReference>
<dbReference type="PROSITE" id="PS00211">
    <property type="entry name" value="ABC_TRANSPORTER_1"/>
    <property type="match status" value="1"/>
</dbReference>
<protein>
    <submittedName>
        <fullName evidence="6">ABC transporter ATP-binding protein</fullName>
    </submittedName>
</protein>
<gene>
    <name evidence="6" type="ORF">JF922_18715</name>
</gene>
<dbReference type="PROSITE" id="PS50893">
    <property type="entry name" value="ABC_TRANSPORTER_2"/>
    <property type="match status" value="1"/>
</dbReference>
<dbReference type="InterPro" id="IPR003439">
    <property type="entry name" value="ABC_transporter-like_ATP-bd"/>
</dbReference>
<accession>A0A934N4B7</accession>
<evidence type="ECO:0000259" key="5">
    <source>
        <dbReference type="PROSITE" id="PS50893"/>
    </source>
</evidence>
<comment type="caution">
    <text evidence="6">The sequence shown here is derived from an EMBL/GenBank/DDBJ whole genome shotgun (WGS) entry which is preliminary data.</text>
</comment>
<organism evidence="6 7">
    <name type="scientific">Candidatus Nephthysia bennettiae</name>
    <dbReference type="NCBI Taxonomy" id="3127016"/>
    <lineage>
        <taxon>Bacteria</taxon>
        <taxon>Bacillati</taxon>
        <taxon>Candidatus Dormiibacterota</taxon>
        <taxon>Candidatus Dormibacteria</taxon>
        <taxon>Candidatus Dormibacterales</taxon>
        <taxon>Candidatus Dormibacteraceae</taxon>
        <taxon>Candidatus Nephthysia</taxon>
    </lineage>
</organism>
<dbReference type="SUPFAM" id="SSF52540">
    <property type="entry name" value="P-loop containing nucleoside triphosphate hydrolases"/>
    <property type="match status" value="1"/>
</dbReference>
<dbReference type="AlphaFoldDB" id="A0A934N4B7"/>
<name>A0A934N4B7_9BACT</name>
<evidence type="ECO:0000256" key="4">
    <source>
        <dbReference type="ARBA" id="ARBA00022840"/>
    </source>
</evidence>
<evidence type="ECO:0000313" key="7">
    <source>
        <dbReference type="Proteomes" id="UP000612893"/>
    </source>
</evidence>
<evidence type="ECO:0000256" key="2">
    <source>
        <dbReference type="ARBA" id="ARBA00022448"/>
    </source>
</evidence>
<dbReference type="InterPro" id="IPR017871">
    <property type="entry name" value="ABC_transporter-like_CS"/>
</dbReference>
<dbReference type="Pfam" id="PF00005">
    <property type="entry name" value="ABC_tran"/>
    <property type="match status" value="1"/>
</dbReference>
<dbReference type="Proteomes" id="UP000612893">
    <property type="component" value="Unassembled WGS sequence"/>
</dbReference>
<keyword evidence="7" id="KW-1185">Reference proteome</keyword>
<reference evidence="6" key="1">
    <citation type="submission" date="2020-10" db="EMBL/GenBank/DDBJ databases">
        <title>Ca. Dormibacterota MAGs.</title>
        <authorList>
            <person name="Montgomery K."/>
        </authorList>
    </citation>
    <scope>NUCLEOTIDE SEQUENCE [LARGE SCALE GENOMIC DNA]</scope>
    <source>
        <strain evidence="6">SC8812_S17_10</strain>
    </source>
</reference>
<dbReference type="PANTHER" id="PTHR43335">
    <property type="entry name" value="ABC TRANSPORTER, ATP-BINDING PROTEIN"/>
    <property type="match status" value="1"/>
</dbReference>
<evidence type="ECO:0000313" key="6">
    <source>
        <dbReference type="EMBL" id="MBJ7600095.1"/>
    </source>
</evidence>
<sequence>MWCSGRATGRVVTSSSCSSGQTELARAASPVTLTLDSPMLATYGLSKRYGERDAVKALDLRVDRGLVYGFLGPNGAGKTTTIRMILGLIRPTAGRVEVDGQDVQEAGGDVLPRVGALIEAPALYGYMTGRDNLRAFASVLGGTSKERIGEVLVTVGLEDRAKDRVKSYSLGMKQRLGLAVALLQDPELVVLDEPTNGLDPAGVIETRSLLPGLAADGRTVFVSSHVLAEVQQICDRVAIINRGELVREGAVADLTNAHGEFVVRVADPAAAVALLRQQPWGLEARLDGEAVVTQSPTGRGKDLAQFLGEHGHWTDAVTERLQTLEEIFFESTEVPA</sequence>
<keyword evidence="3" id="KW-0547">Nucleotide-binding</keyword>
<dbReference type="CDD" id="cd03268">
    <property type="entry name" value="ABC_BcrA_bacitracin_resist"/>
    <property type="match status" value="1"/>
</dbReference>
<dbReference type="Gene3D" id="3.40.50.300">
    <property type="entry name" value="P-loop containing nucleotide triphosphate hydrolases"/>
    <property type="match status" value="1"/>
</dbReference>
<dbReference type="InterPro" id="IPR027417">
    <property type="entry name" value="P-loop_NTPase"/>
</dbReference>
<keyword evidence="2" id="KW-0813">Transport</keyword>
<dbReference type="GO" id="GO:0005524">
    <property type="term" value="F:ATP binding"/>
    <property type="evidence" value="ECO:0007669"/>
    <property type="project" value="UniProtKB-KW"/>
</dbReference>
<dbReference type="SMART" id="SM00382">
    <property type="entry name" value="AAA"/>
    <property type="match status" value="1"/>
</dbReference>
<comment type="similarity">
    <text evidence="1">Belongs to the ABC transporter superfamily.</text>
</comment>
<evidence type="ECO:0000256" key="1">
    <source>
        <dbReference type="ARBA" id="ARBA00005417"/>
    </source>
</evidence>
<feature type="domain" description="ABC transporter" evidence="5">
    <location>
        <begin position="40"/>
        <end position="267"/>
    </location>
</feature>
<evidence type="ECO:0000256" key="3">
    <source>
        <dbReference type="ARBA" id="ARBA00022741"/>
    </source>
</evidence>
<proteinExistence type="inferred from homology"/>
<dbReference type="EMBL" id="JAEKNR010000187">
    <property type="protein sequence ID" value="MBJ7600095.1"/>
    <property type="molecule type" value="Genomic_DNA"/>
</dbReference>